<name>A0A1M7CP37_9FLAO</name>
<keyword evidence="1 4" id="KW-0808">Transferase</keyword>
<dbReference type="AlphaFoldDB" id="A0A1M7CP37"/>
<dbReference type="STRING" id="946677.SAMN05444484_102235"/>
<dbReference type="PANTHER" id="PTHR43420">
    <property type="entry name" value="ACETYLTRANSFERASE"/>
    <property type="match status" value="1"/>
</dbReference>
<keyword evidence="2" id="KW-0012">Acyltransferase</keyword>
<dbReference type="Pfam" id="PF00583">
    <property type="entry name" value="Acetyltransf_1"/>
    <property type="match status" value="1"/>
</dbReference>
<sequence length="212" mass="24919">MLCFFKGCILAFLIPFDTKLIEKYLELFTQFLFFIIDFTPIGFENYIIDNKEKLSIFERYILYTMKLKIQELTTTEEMLAQIETMRFLYPKLSVEKYEEFLSQMVPHNYIQIGVFENEVCLGITGCWSSTKLWTGKYLEIDNFVVNPEHRSKGIGKLLTDYIEQKAIDLDCSSIVLDAFTGNFAAHRFYYNQGYGPKGFHFVKILDENKLTQ</sequence>
<gene>
    <name evidence="4" type="ORF">SAMN05444484_102235</name>
</gene>
<dbReference type="Proteomes" id="UP000184028">
    <property type="component" value="Unassembled WGS sequence"/>
</dbReference>
<accession>A0A1M7CP37</accession>
<evidence type="ECO:0000259" key="3">
    <source>
        <dbReference type="PROSITE" id="PS51186"/>
    </source>
</evidence>
<protein>
    <submittedName>
        <fullName evidence="4">Acetyltransferase (GNAT) family protein</fullName>
    </submittedName>
</protein>
<evidence type="ECO:0000256" key="2">
    <source>
        <dbReference type="ARBA" id="ARBA00023315"/>
    </source>
</evidence>
<proteinExistence type="predicted"/>
<dbReference type="InterPro" id="IPR016181">
    <property type="entry name" value="Acyl_CoA_acyltransferase"/>
</dbReference>
<dbReference type="CDD" id="cd04301">
    <property type="entry name" value="NAT_SF"/>
    <property type="match status" value="1"/>
</dbReference>
<evidence type="ECO:0000313" key="4">
    <source>
        <dbReference type="EMBL" id="SHL68903.1"/>
    </source>
</evidence>
<dbReference type="GO" id="GO:0016747">
    <property type="term" value="F:acyltransferase activity, transferring groups other than amino-acyl groups"/>
    <property type="evidence" value="ECO:0007669"/>
    <property type="project" value="InterPro"/>
</dbReference>
<dbReference type="EMBL" id="FRBT01000002">
    <property type="protein sequence ID" value="SHL68903.1"/>
    <property type="molecule type" value="Genomic_DNA"/>
</dbReference>
<evidence type="ECO:0000313" key="5">
    <source>
        <dbReference type="Proteomes" id="UP000184028"/>
    </source>
</evidence>
<keyword evidence="5" id="KW-1185">Reference proteome</keyword>
<dbReference type="SUPFAM" id="SSF55729">
    <property type="entry name" value="Acyl-CoA N-acyltransferases (Nat)"/>
    <property type="match status" value="1"/>
</dbReference>
<dbReference type="PROSITE" id="PS51186">
    <property type="entry name" value="GNAT"/>
    <property type="match status" value="1"/>
</dbReference>
<dbReference type="Gene3D" id="3.40.630.30">
    <property type="match status" value="1"/>
</dbReference>
<dbReference type="InterPro" id="IPR000182">
    <property type="entry name" value="GNAT_dom"/>
</dbReference>
<reference evidence="5" key="1">
    <citation type="submission" date="2016-11" db="EMBL/GenBank/DDBJ databases">
        <authorList>
            <person name="Varghese N."/>
            <person name="Submissions S."/>
        </authorList>
    </citation>
    <scope>NUCLEOTIDE SEQUENCE [LARGE SCALE GENOMIC DNA]</scope>
    <source>
        <strain evidence="5">DSM 24724</strain>
    </source>
</reference>
<evidence type="ECO:0000256" key="1">
    <source>
        <dbReference type="ARBA" id="ARBA00022679"/>
    </source>
</evidence>
<feature type="domain" description="N-acetyltransferase" evidence="3">
    <location>
        <begin position="67"/>
        <end position="212"/>
    </location>
</feature>
<dbReference type="InterPro" id="IPR050680">
    <property type="entry name" value="YpeA/RimI_acetyltransf"/>
</dbReference>
<organism evidence="4 5">
    <name type="scientific">Flavobacterium chilense</name>
    <dbReference type="NCBI Taxonomy" id="946677"/>
    <lineage>
        <taxon>Bacteria</taxon>
        <taxon>Pseudomonadati</taxon>
        <taxon>Bacteroidota</taxon>
        <taxon>Flavobacteriia</taxon>
        <taxon>Flavobacteriales</taxon>
        <taxon>Flavobacteriaceae</taxon>
        <taxon>Flavobacterium</taxon>
    </lineage>
</organism>